<sequence length="297" mass="32833">MIIGVVGATATGKSALALELARECGAEVVSADAFQLYRGMDIGTAKVTKAEADGIVHHQIDVLDLSERASVAAYQRYARQDVRDILSRGKHVVVAGGSGLYVRALLDELEFPGTDASIRQAYMERLEQVGPARLHEKLSRVDPLAAQNILPSNGRRIVRALEVIELTGRPFSATMPKNTYHFSDTFQIGLRLPMQVLQGRIARRCEQMVADGFVEEVRALLQKGLASAPTASSATGYPQMISYLRGEIGIQEAIAQNIAATRKLAKKQLKWFKRDARIRWFEEDPQKALEYALERLN</sequence>
<protein>
    <recommendedName>
        <fullName evidence="10">tRNA dimethylallyltransferase</fullName>
        <ecNumber evidence="10">2.5.1.75</ecNumber>
    </recommendedName>
    <alternativeName>
        <fullName evidence="10">Dimethylallyl diphosphate:tRNA dimethylallyltransferase</fullName>
        <shortName evidence="10">DMAPP:tRNA dimethylallyltransferase</shortName>
        <shortName evidence="10">DMATase</shortName>
    </alternativeName>
    <alternativeName>
        <fullName evidence="10">Isopentenyl-diphosphate:tRNA isopentenyltransferase</fullName>
        <shortName evidence="10">IPP transferase</shortName>
        <shortName evidence="10">IPPT</shortName>
        <shortName evidence="10">IPTase</shortName>
    </alternativeName>
</protein>
<comment type="cofactor">
    <cofactor evidence="1 10">
        <name>Mg(2+)</name>
        <dbReference type="ChEBI" id="CHEBI:18420"/>
    </cofactor>
</comment>
<dbReference type="EC" id="2.5.1.75" evidence="10"/>
<dbReference type="GO" id="GO:0005524">
    <property type="term" value="F:ATP binding"/>
    <property type="evidence" value="ECO:0007669"/>
    <property type="project" value="UniProtKB-UniRule"/>
</dbReference>
<evidence type="ECO:0000256" key="4">
    <source>
        <dbReference type="ARBA" id="ARBA00022679"/>
    </source>
</evidence>
<comment type="subunit">
    <text evidence="10">Monomer.</text>
</comment>
<comment type="function">
    <text evidence="2 10 12">Catalyzes the transfer of a dimethylallyl group onto the adenine at position 37 in tRNAs that read codons beginning with uridine, leading to the formation of N6-(dimethylallyl)adenosine (i(6)A).</text>
</comment>
<dbReference type="FunFam" id="1.10.20.140:FF:000001">
    <property type="entry name" value="tRNA dimethylallyltransferase"/>
    <property type="match status" value="1"/>
</dbReference>
<keyword evidence="5 10" id="KW-0819">tRNA processing</keyword>
<evidence type="ECO:0000256" key="2">
    <source>
        <dbReference type="ARBA" id="ARBA00003213"/>
    </source>
</evidence>
<dbReference type="SUPFAM" id="SSF52540">
    <property type="entry name" value="P-loop containing nucleoside triphosphate hydrolases"/>
    <property type="match status" value="1"/>
</dbReference>
<keyword evidence="8 10" id="KW-0460">Magnesium</keyword>
<feature type="binding site" evidence="10">
    <location>
        <begin position="7"/>
        <end position="14"/>
    </location>
    <ligand>
        <name>ATP</name>
        <dbReference type="ChEBI" id="CHEBI:30616"/>
    </ligand>
</feature>
<feature type="site" description="Interaction with substrate tRNA" evidence="10">
    <location>
        <position position="119"/>
    </location>
</feature>
<evidence type="ECO:0000313" key="14">
    <source>
        <dbReference type="EMBL" id="PKY71591.1"/>
    </source>
</evidence>
<dbReference type="NCBIfam" id="TIGR00174">
    <property type="entry name" value="miaA"/>
    <property type="match status" value="1"/>
</dbReference>
<dbReference type="RefSeq" id="WP_024331535.1">
    <property type="nucleotide sequence ID" value="NZ_JASOXK010000004.1"/>
</dbReference>
<dbReference type="Pfam" id="PF01715">
    <property type="entry name" value="IPPT"/>
    <property type="match status" value="1"/>
</dbReference>
<dbReference type="GO" id="GO:0052381">
    <property type="term" value="F:tRNA dimethylallyltransferase activity"/>
    <property type="evidence" value="ECO:0007669"/>
    <property type="project" value="UniProtKB-UniRule"/>
</dbReference>
<evidence type="ECO:0000256" key="10">
    <source>
        <dbReference type="HAMAP-Rule" id="MF_00185"/>
    </source>
</evidence>
<feature type="binding site" evidence="10">
    <location>
        <begin position="9"/>
        <end position="14"/>
    </location>
    <ligand>
        <name>substrate</name>
    </ligand>
</feature>
<comment type="caution">
    <text evidence="14">The sequence shown here is derived from an EMBL/GenBank/DDBJ whole genome shotgun (WGS) entry which is preliminary data.</text>
</comment>
<comment type="caution">
    <text evidence="10">Lacks conserved residue(s) required for the propagation of feature annotation.</text>
</comment>
<reference evidence="14 15" key="1">
    <citation type="submission" date="2017-12" db="EMBL/GenBank/DDBJ databases">
        <title>Phylogenetic diversity of female urinary microbiome.</title>
        <authorList>
            <person name="Thomas-White K."/>
            <person name="Wolfe A.J."/>
        </authorList>
    </citation>
    <scope>NUCLEOTIDE SEQUENCE [LARGE SCALE GENOMIC DNA]</scope>
    <source>
        <strain evidence="14 15">UMB0402</strain>
    </source>
</reference>
<evidence type="ECO:0000256" key="11">
    <source>
        <dbReference type="RuleBase" id="RU003783"/>
    </source>
</evidence>
<feature type="site" description="Interaction with substrate tRNA" evidence="10">
    <location>
        <position position="98"/>
    </location>
</feature>
<dbReference type="GO" id="GO:0006400">
    <property type="term" value="P:tRNA modification"/>
    <property type="evidence" value="ECO:0007669"/>
    <property type="project" value="TreeGrafter"/>
</dbReference>
<dbReference type="STRING" id="33007.HMPREF3198_01879"/>
<dbReference type="AlphaFoldDB" id="A0A2I1IKE2"/>
<dbReference type="Gene3D" id="3.40.50.300">
    <property type="entry name" value="P-loop containing nucleotide triphosphate hydrolases"/>
    <property type="match status" value="1"/>
</dbReference>
<keyword evidence="15" id="KW-1185">Reference proteome</keyword>
<dbReference type="GeneID" id="35867234"/>
<accession>A0A2I1IKE2</accession>
<dbReference type="Gene3D" id="1.10.20.140">
    <property type="match status" value="1"/>
</dbReference>
<evidence type="ECO:0000256" key="3">
    <source>
        <dbReference type="ARBA" id="ARBA00005842"/>
    </source>
</evidence>
<dbReference type="InterPro" id="IPR027417">
    <property type="entry name" value="P-loop_NTPase"/>
</dbReference>
<evidence type="ECO:0000313" key="15">
    <source>
        <dbReference type="Proteomes" id="UP000235122"/>
    </source>
</evidence>
<dbReference type="InterPro" id="IPR018022">
    <property type="entry name" value="IPT"/>
</dbReference>
<name>A0A2I1IKE2_9ACTO</name>
<evidence type="ECO:0000256" key="1">
    <source>
        <dbReference type="ARBA" id="ARBA00001946"/>
    </source>
</evidence>
<evidence type="ECO:0000256" key="6">
    <source>
        <dbReference type="ARBA" id="ARBA00022741"/>
    </source>
</evidence>
<organism evidence="14 15">
    <name type="scientific">Winkia neuii</name>
    <dbReference type="NCBI Taxonomy" id="33007"/>
    <lineage>
        <taxon>Bacteria</taxon>
        <taxon>Bacillati</taxon>
        <taxon>Actinomycetota</taxon>
        <taxon>Actinomycetes</taxon>
        <taxon>Actinomycetales</taxon>
        <taxon>Actinomycetaceae</taxon>
        <taxon>Winkia</taxon>
    </lineage>
</organism>
<evidence type="ECO:0000256" key="13">
    <source>
        <dbReference type="RuleBase" id="RU003785"/>
    </source>
</evidence>
<dbReference type="PANTHER" id="PTHR11088:SF60">
    <property type="entry name" value="TRNA DIMETHYLALLYLTRANSFERASE"/>
    <property type="match status" value="1"/>
</dbReference>
<keyword evidence="6 10" id="KW-0547">Nucleotide-binding</keyword>
<evidence type="ECO:0000256" key="9">
    <source>
        <dbReference type="ARBA" id="ARBA00049563"/>
    </source>
</evidence>
<comment type="catalytic activity">
    <reaction evidence="9 10 11">
        <text>adenosine(37) in tRNA + dimethylallyl diphosphate = N(6)-dimethylallyladenosine(37) in tRNA + diphosphate</text>
        <dbReference type="Rhea" id="RHEA:26482"/>
        <dbReference type="Rhea" id="RHEA-COMP:10162"/>
        <dbReference type="Rhea" id="RHEA-COMP:10375"/>
        <dbReference type="ChEBI" id="CHEBI:33019"/>
        <dbReference type="ChEBI" id="CHEBI:57623"/>
        <dbReference type="ChEBI" id="CHEBI:74411"/>
        <dbReference type="ChEBI" id="CHEBI:74415"/>
        <dbReference type="EC" id="2.5.1.75"/>
    </reaction>
</comment>
<keyword evidence="4 10" id="KW-0808">Transferase</keyword>
<comment type="similarity">
    <text evidence="3 10 13">Belongs to the IPP transferase family.</text>
</comment>
<evidence type="ECO:0000256" key="7">
    <source>
        <dbReference type="ARBA" id="ARBA00022840"/>
    </source>
</evidence>
<dbReference type="Proteomes" id="UP000235122">
    <property type="component" value="Unassembled WGS sequence"/>
</dbReference>
<evidence type="ECO:0000256" key="5">
    <source>
        <dbReference type="ARBA" id="ARBA00022694"/>
    </source>
</evidence>
<evidence type="ECO:0000256" key="12">
    <source>
        <dbReference type="RuleBase" id="RU003784"/>
    </source>
</evidence>
<evidence type="ECO:0000256" key="8">
    <source>
        <dbReference type="ARBA" id="ARBA00022842"/>
    </source>
</evidence>
<proteinExistence type="inferred from homology"/>
<dbReference type="InterPro" id="IPR039657">
    <property type="entry name" value="Dimethylallyltransferase"/>
</dbReference>
<keyword evidence="7 10" id="KW-0067">ATP-binding</keyword>
<dbReference type="PANTHER" id="PTHR11088">
    <property type="entry name" value="TRNA DIMETHYLALLYLTRANSFERASE"/>
    <property type="match status" value="1"/>
</dbReference>
<gene>
    <name evidence="10" type="primary">miaA</name>
    <name evidence="14" type="ORF">CYJ19_10255</name>
</gene>
<dbReference type="HAMAP" id="MF_00185">
    <property type="entry name" value="IPP_trans"/>
    <property type="match status" value="1"/>
</dbReference>
<dbReference type="EMBL" id="PKKO01000006">
    <property type="protein sequence ID" value="PKY71591.1"/>
    <property type="molecule type" value="Genomic_DNA"/>
</dbReference>